<dbReference type="Proteomes" id="UP000790580">
    <property type="component" value="Unassembled WGS sequence"/>
</dbReference>
<keyword evidence="4 6" id="KW-1133">Transmembrane helix</keyword>
<dbReference type="RefSeq" id="WP_140355059.1">
    <property type="nucleotide sequence ID" value="NZ_JAHQCR010000008.1"/>
</dbReference>
<comment type="caution">
    <text evidence="7">The sequence shown here is derived from an EMBL/GenBank/DDBJ whole genome shotgun (WGS) entry which is preliminary data.</text>
</comment>
<comment type="similarity">
    <text evidence="2">Belongs to the SscA family.</text>
</comment>
<dbReference type="InterPro" id="IPR010070">
    <property type="entry name" value="YjcZ-like"/>
</dbReference>
<protein>
    <submittedName>
        <fullName evidence="7">YjcZ family sporulation protein</fullName>
    </submittedName>
</protein>
<dbReference type="Pfam" id="PF09680">
    <property type="entry name" value="YjcZ_2"/>
    <property type="match status" value="1"/>
</dbReference>
<sequence>MSHDYGRRTGFAGGFAFVVVIFVLLVIIGAVVVTP</sequence>
<accession>A0ABS6JS21</accession>
<evidence type="ECO:0000256" key="3">
    <source>
        <dbReference type="ARBA" id="ARBA00022692"/>
    </source>
</evidence>
<evidence type="ECO:0000256" key="4">
    <source>
        <dbReference type="ARBA" id="ARBA00022989"/>
    </source>
</evidence>
<keyword evidence="8" id="KW-1185">Reference proteome</keyword>
<evidence type="ECO:0000313" key="8">
    <source>
        <dbReference type="Proteomes" id="UP000790580"/>
    </source>
</evidence>
<gene>
    <name evidence="7" type="ORF">KS407_00770</name>
</gene>
<dbReference type="EMBL" id="JAHQCR010000008">
    <property type="protein sequence ID" value="MBU9719970.1"/>
    <property type="molecule type" value="Genomic_DNA"/>
</dbReference>
<evidence type="ECO:0000256" key="1">
    <source>
        <dbReference type="ARBA" id="ARBA00004167"/>
    </source>
</evidence>
<evidence type="ECO:0000256" key="5">
    <source>
        <dbReference type="ARBA" id="ARBA00023136"/>
    </source>
</evidence>
<organism evidence="7 8">
    <name type="scientific">Evansella alkalicola</name>
    <dbReference type="NCBI Taxonomy" id="745819"/>
    <lineage>
        <taxon>Bacteria</taxon>
        <taxon>Bacillati</taxon>
        <taxon>Bacillota</taxon>
        <taxon>Bacilli</taxon>
        <taxon>Bacillales</taxon>
        <taxon>Bacillaceae</taxon>
        <taxon>Evansella</taxon>
    </lineage>
</organism>
<reference evidence="7 8" key="1">
    <citation type="submission" date="2021-06" db="EMBL/GenBank/DDBJ databases">
        <title>Bacillus sp. RD4P76, an endophyte from a halophyte.</title>
        <authorList>
            <person name="Sun J.-Q."/>
        </authorList>
    </citation>
    <scope>NUCLEOTIDE SEQUENCE [LARGE SCALE GENOMIC DNA]</scope>
    <source>
        <strain evidence="7 8">JCM 17098</strain>
    </source>
</reference>
<keyword evidence="3 6" id="KW-0812">Transmembrane</keyword>
<evidence type="ECO:0000256" key="6">
    <source>
        <dbReference type="SAM" id="Phobius"/>
    </source>
</evidence>
<evidence type="ECO:0000313" key="7">
    <source>
        <dbReference type="EMBL" id="MBU9719970.1"/>
    </source>
</evidence>
<name>A0ABS6JS21_9BACI</name>
<comment type="subcellular location">
    <subcellularLocation>
        <location evidence="1">Membrane</location>
        <topology evidence="1">Single-pass membrane protein</topology>
    </subcellularLocation>
</comment>
<feature type="transmembrane region" description="Helical" evidence="6">
    <location>
        <begin position="12"/>
        <end position="33"/>
    </location>
</feature>
<evidence type="ECO:0000256" key="2">
    <source>
        <dbReference type="ARBA" id="ARBA00010221"/>
    </source>
</evidence>
<keyword evidence="5 6" id="KW-0472">Membrane</keyword>
<proteinExistence type="inferred from homology"/>
<dbReference type="NCBIfam" id="TIGR01732">
    <property type="entry name" value="tiny_TM_bacill"/>
    <property type="match status" value="1"/>
</dbReference>